<gene>
    <name evidence="1" type="ORF">SAMN05216218_112117</name>
</gene>
<dbReference type="AlphaFoldDB" id="A0A1G7QEU9"/>
<keyword evidence="2" id="KW-1185">Reference proteome</keyword>
<dbReference type="EMBL" id="FNBK01000012">
    <property type="protein sequence ID" value="SDF97071.1"/>
    <property type="molecule type" value="Genomic_DNA"/>
</dbReference>
<reference evidence="2" key="1">
    <citation type="submission" date="2016-10" db="EMBL/GenBank/DDBJ databases">
        <authorList>
            <person name="Varghese N."/>
            <person name="Submissions S."/>
        </authorList>
    </citation>
    <scope>NUCLEOTIDE SEQUENCE [LARGE SCALE GENOMIC DNA]</scope>
    <source>
        <strain evidence="2">IBRC-M 10760</strain>
    </source>
</reference>
<evidence type="ECO:0000313" key="2">
    <source>
        <dbReference type="Proteomes" id="UP000199076"/>
    </source>
</evidence>
<sequence length="65" mass="7188">MAITHSSNSLPDVQGGLRVFFFEISGHWQAKVLLIFGQFEPPLNGQGFPNSASEWFGLSVVHFPI</sequence>
<proteinExistence type="predicted"/>
<accession>A0A1G7QEU9</accession>
<protein>
    <submittedName>
        <fullName evidence="1">Uncharacterized protein</fullName>
    </submittedName>
</protein>
<dbReference type="STRING" id="660518.SAMN05216218_112117"/>
<name>A0A1G7QEU9_9EURY</name>
<organism evidence="1 2">
    <name type="scientific">Halorientalis regularis</name>
    <dbReference type="NCBI Taxonomy" id="660518"/>
    <lineage>
        <taxon>Archaea</taxon>
        <taxon>Methanobacteriati</taxon>
        <taxon>Methanobacteriota</taxon>
        <taxon>Stenosarchaea group</taxon>
        <taxon>Halobacteria</taxon>
        <taxon>Halobacteriales</taxon>
        <taxon>Haloarculaceae</taxon>
        <taxon>Halorientalis</taxon>
    </lineage>
</organism>
<dbReference type="Proteomes" id="UP000199076">
    <property type="component" value="Unassembled WGS sequence"/>
</dbReference>
<evidence type="ECO:0000313" key="1">
    <source>
        <dbReference type="EMBL" id="SDF97071.1"/>
    </source>
</evidence>